<feature type="transmembrane region" description="Helical" evidence="1">
    <location>
        <begin position="122"/>
        <end position="148"/>
    </location>
</feature>
<keyword evidence="1" id="KW-0472">Membrane</keyword>
<dbReference type="OrthoDB" id="1349253at2"/>
<sequence>MKTIFDKPIILDSEKENVVLIYSDYIIGDITRQDANLAIEKIKSGDFILSEFISVIKVKEIFEYEFEKDVDACIMFGIKNNEGTSYKNIDFKDTETAIKADSLIKEQFEALGFVRKEEQLSVIGASIFPLIVTGIVAVAGGLLTWFAYEMESYENTRTRVVKWYVYLMVKISKSVGYLPFLIITGVLVLLCLFWMVKRMSNPPVKISVIR</sequence>
<evidence type="ECO:0000313" key="3">
    <source>
        <dbReference type="Proteomes" id="UP000184071"/>
    </source>
</evidence>
<proteinExistence type="predicted"/>
<dbReference type="RefSeq" id="WP_073413993.1">
    <property type="nucleotide sequence ID" value="NZ_FQWC01000002.1"/>
</dbReference>
<keyword evidence="1" id="KW-0812">Transmembrane</keyword>
<organism evidence="2 3">
    <name type="scientific">Flavobacterium defluvii</name>
    <dbReference type="NCBI Taxonomy" id="370979"/>
    <lineage>
        <taxon>Bacteria</taxon>
        <taxon>Pseudomonadati</taxon>
        <taxon>Bacteroidota</taxon>
        <taxon>Flavobacteriia</taxon>
        <taxon>Flavobacteriales</taxon>
        <taxon>Flavobacteriaceae</taxon>
        <taxon>Flavobacterium</taxon>
    </lineage>
</organism>
<gene>
    <name evidence="2" type="ORF">SAMN05443663_102194</name>
</gene>
<name>A0A1M5HYM0_9FLAO</name>
<keyword evidence="1" id="KW-1133">Transmembrane helix</keyword>
<evidence type="ECO:0000313" key="2">
    <source>
        <dbReference type="EMBL" id="SHG20992.1"/>
    </source>
</evidence>
<keyword evidence="3" id="KW-1185">Reference proteome</keyword>
<dbReference type="Proteomes" id="UP000184071">
    <property type="component" value="Unassembled WGS sequence"/>
</dbReference>
<accession>A0A1M5HYM0</accession>
<reference evidence="3" key="1">
    <citation type="submission" date="2016-11" db="EMBL/GenBank/DDBJ databases">
        <authorList>
            <person name="Varghese N."/>
            <person name="Submissions S."/>
        </authorList>
    </citation>
    <scope>NUCLEOTIDE SEQUENCE [LARGE SCALE GENOMIC DNA]</scope>
    <source>
        <strain evidence="3">DSM 17963</strain>
    </source>
</reference>
<feature type="transmembrane region" description="Helical" evidence="1">
    <location>
        <begin position="177"/>
        <end position="196"/>
    </location>
</feature>
<dbReference type="AlphaFoldDB" id="A0A1M5HYM0"/>
<evidence type="ECO:0000256" key="1">
    <source>
        <dbReference type="SAM" id="Phobius"/>
    </source>
</evidence>
<dbReference type="EMBL" id="FQWC01000002">
    <property type="protein sequence ID" value="SHG20992.1"/>
    <property type="molecule type" value="Genomic_DNA"/>
</dbReference>
<protein>
    <submittedName>
        <fullName evidence="2">Uncharacterized protein</fullName>
    </submittedName>
</protein>
<dbReference type="STRING" id="370979.SAMN05443663_102194"/>